<dbReference type="EMBL" id="BPLR01018890">
    <property type="protein sequence ID" value="GIZ03015.1"/>
    <property type="molecule type" value="Genomic_DNA"/>
</dbReference>
<sequence>MTGFKKTAGPKFEIPLFRKALFLSPEPRPKCQTLAKFIIRPVIINALHPTILRQSRRTNHRHPSNCCCRHHGRTVILAKADLLIEDITTAKAIKQDQPLPRRAGGS</sequence>
<evidence type="ECO:0000313" key="2">
    <source>
        <dbReference type="Proteomes" id="UP001054945"/>
    </source>
</evidence>
<proteinExistence type="predicted"/>
<dbReference type="Proteomes" id="UP001054945">
    <property type="component" value="Unassembled WGS sequence"/>
</dbReference>
<accession>A0AAV4Y7M1</accession>
<gene>
    <name evidence="1" type="ORF">CEXT_614791</name>
</gene>
<name>A0AAV4Y7M1_CAEEX</name>
<evidence type="ECO:0000313" key="1">
    <source>
        <dbReference type="EMBL" id="GIZ03015.1"/>
    </source>
</evidence>
<organism evidence="1 2">
    <name type="scientific">Caerostris extrusa</name>
    <name type="common">Bark spider</name>
    <name type="synonym">Caerostris bankana</name>
    <dbReference type="NCBI Taxonomy" id="172846"/>
    <lineage>
        <taxon>Eukaryota</taxon>
        <taxon>Metazoa</taxon>
        <taxon>Ecdysozoa</taxon>
        <taxon>Arthropoda</taxon>
        <taxon>Chelicerata</taxon>
        <taxon>Arachnida</taxon>
        <taxon>Araneae</taxon>
        <taxon>Araneomorphae</taxon>
        <taxon>Entelegynae</taxon>
        <taxon>Araneoidea</taxon>
        <taxon>Araneidae</taxon>
        <taxon>Caerostris</taxon>
    </lineage>
</organism>
<dbReference type="AlphaFoldDB" id="A0AAV4Y7M1"/>
<comment type="caution">
    <text evidence="1">The sequence shown here is derived from an EMBL/GenBank/DDBJ whole genome shotgun (WGS) entry which is preliminary data.</text>
</comment>
<keyword evidence="2" id="KW-1185">Reference proteome</keyword>
<reference evidence="1 2" key="1">
    <citation type="submission" date="2021-06" db="EMBL/GenBank/DDBJ databases">
        <title>Caerostris extrusa draft genome.</title>
        <authorList>
            <person name="Kono N."/>
            <person name="Arakawa K."/>
        </authorList>
    </citation>
    <scope>NUCLEOTIDE SEQUENCE [LARGE SCALE GENOMIC DNA]</scope>
</reference>
<protein>
    <submittedName>
        <fullName evidence="1">Uncharacterized protein</fullName>
    </submittedName>
</protein>